<protein>
    <submittedName>
        <fullName evidence="2">Phospholipase D/Transphosphatidylase</fullName>
    </submittedName>
</protein>
<dbReference type="RefSeq" id="WP_013148519.1">
    <property type="nucleotide sequence ID" value="NC_014207.1"/>
</dbReference>
<feature type="domain" description="PLD phosphodiesterase" evidence="1">
    <location>
        <begin position="379"/>
        <end position="406"/>
    </location>
</feature>
<dbReference type="GO" id="GO:0032049">
    <property type="term" value="P:cardiolipin biosynthetic process"/>
    <property type="evidence" value="ECO:0007669"/>
    <property type="project" value="UniProtKB-ARBA"/>
</dbReference>
<dbReference type="CDD" id="cd09159">
    <property type="entry name" value="PLDc_ybhO_like_2"/>
    <property type="match status" value="1"/>
</dbReference>
<evidence type="ECO:0000313" key="3">
    <source>
        <dbReference type="Proteomes" id="UP000000383"/>
    </source>
</evidence>
<name>D7DJH2_METV0</name>
<keyword evidence="3" id="KW-1185">Reference proteome</keyword>
<evidence type="ECO:0000313" key="2">
    <source>
        <dbReference type="EMBL" id="ADI30207.1"/>
    </source>
</evidence>
<dbReference type="PROSITE" id="PS51257">
    <property type="entry name" value="PROKAR_LIPOPROTEIN"/>
    <property type="match status" value="1"/>
</dbReference>
<dbReference type="HOGENOM" id="CLU_038053_0_2_4"/>
<dbReference type="PANTHER" id="PTHR21248">
    <property type="entry name" value="CARDIOLIPIN SYNTHASE"/>
    <property type="match status" value="1"/>
</dbReference>
<dbReference type="OrthoDB" id="9762009at2"/>
<gene>
    <name evidence="2" type="ordered locus">M301_1833</name>
</gene>
<dbReference type="AlphaFoldDB" id="D7DJH2"/>
<dbReference type="CDD" id="cd09110">
    <property type="entry name" value="PLDc_CLS_1"/>
    <property type="match status" value="1"/>
</dbReference>
<dbReference type="Pfam" id="PF13091">
    <property type="entry name" value="PLDc_2"/>
    <property type="match status" value="2"/>
</dbReference>
<sequence length="466" mass="52362">MNKNTISICTLIVFLATGCQSVPESKEVISQASNKVNQLDIKGSNNMLSQKQVDRVIDNLTNTKEEEELLEKQLKIAQGITDQPLIAGNDTEILFDGEQTFKVMKETIESAKNHVNLEYFIFENVDLGNQVTLESLLIKKRADGVDVNIIYDAIGSSSTPSSFFETLNKAGVKLTEFHPIDVENIGNLNHRDHRKILVVDGKVAIIGGINLSQTYQSKQGFSSSRKNHDVENATDAETSKHWRDTDLLIKGPAVAELQKLFLKHWDQSIDINQSGFYPKLETQGKEFVRVIGSSPQDNKPYFYSTLISAIDNASKKVILNSAYFVPTEDQKESLTDAAKRGIKIDLMLPGLSDSSLSLNVQRSYYEDLLENGVDIFEIESQILHAKTISIDGVWSVVGSSNFDFRSASLNDEVDVIVLGHKTAKQLNEKFRQDEAEAKKIELNVWKKRPLFDKVKQYLSRVFRKLL</sequence>
<dbReference type="SUPFAM" id="SSF56024">
    <property type="entry name" value="Phospholipase D/nuclease"/>
    <property type="match status" value="2"/>
</dbReference>
<dbReference type="InterPro" id="IPR001736">
    <property type="entry name" value="PLipase_D/transphosphatidylase"/>
</dbReference>
<dbReference type="PROSITE" id="PS50035">
    <property type="entry name" value="PLD"/>
    <property type="match status" value="2"/>
</dbReference>
<dbReference type="KEGG" id="meh:M301_1833"/>
<dbReference type="eggNOG" id="COG1502">
    <property type="taxonomic scope" value="Bacteria"/>
</dbReference>
<accession>D7DJH2</accession>
<dbReference type="PANTHER" id="PTHR21248:SF22">
    <property type="entry name" value="PHOSPHOLIPASE D"/>
    <property type="match status" value="1"/>
</dbReference>
<dbReference type="EMBL" id="CP002056">
    <property type="protein sequence ID" value="ADI30207.1"/>
    <property type="molecule type" value="Genomic_DNA"/>
</dbReference>
<dbReference type="Proteomes" id="UP000000383">
    <property type="component" value="Chromosome"/>
</dbReference>
<reference evidence="2 3" key="2">
    <citation type="journal article" date="2011" name="J. Bacteriol.">
        <title>Genomes of three methylotrophs from a single niche uncover genetic and metabolic divergence of Methylophilaceae.</title>
        <authorList>
            <person name="Lapidus A."/>
            <person name="Clum A."/>
            <person name="Labutti K."/>
            <person name="Kaluzhnaya M.G."/>
            <person name="Lim S."/>
            <person name="Beck D.A."/>
            <person name="Glavina Del Rio T."/>
            <person name="Nolan M."/>
            <person name="Mavromatis K."/>
            <person name="Huntemann M."/>
            <person name="Lucas S."/>
            <person name="Lidstrom M.E."/>
            <person name="Ivanova N."/>
            <person name="Chistoserdova L."/>
        </authorList>
    </citation>
    <scope>NUCLEOTIDE SEQUENCE [LARGE SCALE GENOMIC DNA]</scope>
    <source>
        <strain evidence="2 3">301</strain>
    </source>
</reference>
<evidence type="ECO:0000259" key="1">
    <source>
        <dbReference type="PROSITE" id="PS50035"/>
    </source>
</evidence>
<feature type="domain" description="PLD phosphodiesterase" evidence="1">
    <location>
        <begin position="188"/>
        <end position="215"/>
    </location>
</feature>
<organism evidence="2 3">
    <name type="scientific">Methylotenera versatilis (strain 301)</name>
    <dbReference type="NCBI Taxonomy" id="666681"/>
    <lineage>
        <taxon>Bacteria</taxon>
        <taxon>Pseudomonadati</taxon>
        <taxon>Pseudomonadota</taxon>
        <taxon>Betaproteobacteria</taxon>
        <taxon>Nitrosomonadales</taxon>
        <taxon>Methylophilaceae</taxon>
        <taxon>Methylotenera</taxon>
    </lineage>
</organism>
<proteinExistence type="predicted"/>
<dbReference type="SMART" id="SM00155">
    <property type="entry name" value="PLDc"/>
    <property type="match status" value="2"/>
</dbReference>
<dbReference type="STRING" id="666681.M301_1833"/>
<dbReference type="InterPro" id="IPR025202">
    <property type="entry name" value="PLD-like_dom"/>
</dbReference>
<dbReference type="GO" id="GO:0030572">
    <property type="term" value="F:phosphatidyltransferase activity"/>
    <property type="evidence" value="ECO:0007669"/>
    <property type="project" value="UniProtKB-ARBA"/>
</dbReference>
<reference evidence="3" key="1">
    <citation type="submission" date="2010-05" db="EMBL/GenBank/DDBJ databases">
        <title>Complete sequence of Methylotenera sp. 301.</title>
        <authorList>
            <person name="Lucas S."/>
            <person name="Copeland A."/>
            <person name="Lapidus A."/>
            <person name="Cheng J.-F."/>
            <person name="Bruce D."/>
            <person name="Goodwin L."/>
            <person name="Pitluck S."/>
            <person name="Clum A."/>
            <person name="Land M."/>
            <person name="Hauser L."/>
            <person name="Kyrpides N."/>
            <person name="Ivanova N."/>
            <person name="Chistoservova L."/>
            <person name="Kalyuzhnaya M."/>
            <person name="Woyke T."/>
        </authorList>
    </citation>
    <scope>NUCLEOTIDE SEQUENCE [LARGE SCALE GENOMIC DNA]</scope>
    <source>
        <strain evidence="3">301</strain>
    </source>
</reference>
<dbReference type="Gene3D" id="3.30.870.10">
    <property type="entry name" value="Endonuclease Chain A"/>
    <property type="match status" value="2"/>
</dbReference>